<dbReference type="GO" id="GO:0006107">
    <property type="term" value="P:oxaloacetate metabolic process"/>
    <property type="evidence" value="ECO:0007669"/>
    <property type="project" value="TreeGrafter"/>
</dbReference>
<dbReference type="InterPro" id="IPR040442">
    <property type="entry name" value="Pyrv_kinase-like_dom_sf"/>
</dbReference>
<dbReference type="OrthoDB" id="5172636at2"/>
<evidence type="ECO:0000256" key="4">
    <source>
        <dbReference type="PIRSR" id="PIRSR015582-1"/>
    </source>
</evidence>
<evidence type="ECO:0000256" key="3">
    <source>
        <dbReference type="ARBA" id="ARBA00022842"/>
    </source>
</evidence>
<feature type="binding site" evidence="5">
    <location>
        <position position="140"/>
    </location>
    <ligand>
        <name>Mg(2+)</name>
        <dbReference type="ChEBI" id="CHEBI:18420"/>
    </ligand>
</feature>
<comment type="caution">
    <text evidence="7">The sequence shown here is derived from an EMBL/GenBank/DDBJ whole genome shotgun (WGS) entry which is preliminary data.</text>
</comment>
<feature type="binding site" evidence="4">
    <location>
        <position position="140"/>
    </location>
    <ligand>
        <name>substrate</name>
    </ligand>
</feature>
<feature type="binding site" evidence="5">
    <location>
        <position position="167"/>
    </location>
    <ligand>
        <name>Mg(2+)</name>
        <dbReference type="ChEBI" id="CHEBI:18420"/>
    </ligand>
</feature>
<keyword evidence="3 5" id="KW-0460">Magnesium</keyword>
<keyword evidence="8" id="KW-1185">Reference proteome</keyword>
<organism evidence="7 8">
    <name type="scientific">Blastococcus saxobsidens</name>
    <dbReference type="NCBI Taxonomy" id="138336"/>
    <lineage>
        <taxon>Bacteria</taxon>
        <taxon>Bacillati</taxon>
        <taxon>Actinomycetota</taxon>
        <taxon>Actinomycetes</taxon>
        <taxon>Geodermatophilales</taxon>
        <taxon>Geodermatophilaceae</taxon>
        <taxon>Blastococcus</taxon>
    </lineage>
</organism>
<dbReference type="GO" id="GO:0000287">
    <property type="term" value="F:magnesium ion binding"/>
    <property type="evidence" value="ECO:0007669"/>
    <property type="project" value="TreeGrafter"/>
</dbReference>
<dbReference type="SUPFAM" id="SSF51621">
    <property type="entry name" value="Phosphoenolpyruvate/pyruvate domain"/>
    <property type="match status" value="1"/>
</dbReference>
<accession>A0A4Q7YBA1</accession>
<dbReference type="PANTHER" id="PTHR32308">
    <property type="entry name" value="LYASE BETA SUBUNIT, PUTATIVE (AFU_ORTHOLOGUE AFUA_4G13030)-RELATED"/>
    <property type="match status" value="1"/>
</dbReference>
<feature type="binding site" evidence="4">
    <location>
        <position position="76"/>
    </location>
    <ligand>
        <name>substrate</name>
    </ligand>
</feature>
<dbReference type="Proteomes" id="UP000292507">
    <property type="component" value="Unassembled WGS sequence"/>
</dbReference>
<dbReference type="PIRSF" id="PIRSF015582">
    <property type="entry name" value="Cit_lyase_B"/>
    <property type="match status" value="1"/>
</dbReference>
<proteinExistence type="predicted"/>
<dbReference type="InterPro" id="IPR005000">
    <property type="entry name" value="Aldolase/citrate-lyase_domain"/>
</dbReference>
<evidence type="ECO:0000256" key="1">
    <source>
        <dbReference type="ARBA" id="ARBA00001946"/>
    </source>
</evidence>
<dbReference type="EMBL" id="SHKV01000001">
    <property type="protein sequence ID" value="RZU34148.1"/>
    <property type="molecule type" value="Genomic_DNA"/>
</dbReference>
<dbReference type="RefSeq" id="WP_104527068.1">
    <property type="nucleotide sequence ID" value="NZ_POQT01000003.1"/>
</dbReference>
<name>A0A4Q7YBA1_9ACTN</name>
<keyword evidence="2 5" id="KW-0479">Metal-binding</keyword>
<protein>
    <submittedName>
        <fullName evidence="7">Citrate lyase subunit beta/citryl-CoA lyase</fullName>
    </submittedName>
</protein>
<dbReference type="Pfam" id="PF03328">
    <property type="entry name" value="HpcH_HpaI"/>
    <property type="match status" value="1"/>
</dbReference>
<comment type="cofactor">
    <cofactor evidence="1">
        <name>Mg(2+)</name>
        <dbReference type="ChEBI" id="CHEBI:18420"/>
    </cofactor>
</comment>
<feature type="domain" description="HpcH/HpaI aldolase/citrate lyase" evidence="6">
    <location>
        <begin position="14"/>
        <end position="237"/>
    </location>
</feature>
<dbReference type="InterPro" id="IPR011206">
    <property type="entry name" value="Citrate_lyase_beta/mcl1/mcl2"/>
</dbReference>
<evidence type="ECO:0000313" key="8">
    <source>
        <dbReference type="Proteomes" id="UP000292507"/>
    </source>
</evidence>
<evidence type="ECO:0000259" key="6">
    <source>
        <dbReference type="Pfam" id="PF03328"/>
    </source>
</evidence>
<evidence type="ECO:0000313" key="7">
    <source>
        <dbReference type="EMBL" id="RZU34148.1"/>
    </source>
</evidence>
<dbReference type="Gene3D" id="3.20.20.60">
    <property type="entry name" value="Phosphoenolpyruvate-binding domains"/>
    <property type="match status" value="1"/>
</dbReference>
<keyword evidence="7" id="KW-0456">Lyase</keyword>
<gene>
    <name evidence="7" type="ORF">BKA19_3906</name>
</gene>
<evidence type="ECO:0000256" key="2">
    <source>
        <dbReference type="ARBA" id="ARBA00022723"/>
    </source>
</evidence>
<dbReference type="InterPro" id="IPR015813">
    <property type="entry name" value="Pyrv/PenolPyrv_kinase-like_dom"/>
</dbReference>
<reference evidence="7 8" key="1">
    <citation type="submission" date="2019-02" db="EMBL/GenBank/DDBJ databases">
        <title>Sequencing the genomes of 1000 actinobacteria strains.</title>
        <authorList>
            <person name="Klenk H.-P."/>
        </authorList>
    </citation>
    <scope>NUCLEOTIDE SEQUENCE [LARGE SCALE GENOMIC DNA]</scope>
    <source>
        <strain evidence="7 8">DSM 44509</strain>
    </source>
</reference>
<dbReference type="GO" id="GO:0016829">
    <property type="term" value="F:lyase activity"/>
    <property type="evidence" value="ECO:0007669"/>
    <property type="project" value="UniProtKB-KW"/>
</dbReference>
<sequence length="306" mass="31339">MTGSAVPPPPGRRRCVLSVPAGDARKVAKALGSAADELVLDLEDAVAVGDKDAARELLVATLHDLEPRRAPILTVRVNAPGSPWCHADLLALAVLPRPPATVVVPKVESAGDLAFVDRLLAGAEAGRAAVVPMTVQALIETAAGLERVQEIARSSPRLVSLVLGYADLAASLGMTAPAPDRLDLWLPAQQALLVAARAAGIQAIDGPHLGVGVDEHFARDVGRARDLGFDGKWAIHPAQLEPITAAFTPSGSEVAAAREVLDTLARAAVAGAGAAQLHGQMLDEAVAAAARRVLARSAGDPAEDGA</sequence>
<evidence type="ECO:0000256" key="5">
    <source>
        <dbReference type="PIRSR" id="PIRSR015582-2"/>
    </source>
</evidence>
<dbReference type="AlphaFoldDB" id="A0A4Q7YBA1"/>
<dbReference type="PANTHER" id="PTHR32308:SF10">
    <property type="entry name" value="CITRATE LYASE SUBUNIT BETA"/>
    <property type="match status" value="1"/>
</dbReference>